<evidence type="ECO:0000313" key="8">
    <source>
        <dbReference type="EMBL" id="GFG34189.1"/>
    </source>
</evidence>
<dbReference type="Proteomes" id="UP000502823">
    <property type="component" value="Unassembled WGS sequence"/>
</dbReference>
<keyword evidence="9" id="KW-1185">Reference proteome</keyword>
<feature type="region of interest" description="Disordered" evidence="5">
    <location>
        <begin position="168"/>
        <end position="188"/>
    </location>
</feature>
<dbReference type="SMART" id="SM00039">
    <property type="entry name" value="CRF"/>
    <property type="match status" value="1"/>
</dbReference>
<keyword evidence="3" id="KW-0372">Hormone</keyword>
<evidence type="ECO:0000256" key="5">
    <source>
        <dbReference type="SAM" id="MobiDB-lite"/>
    </source>
</evidence>
<evidence type="ECO:0000256" key="1">
    <source>
        <dbReference type="ARBA" id="ARBA00004613"/>
    </source>
</evidence>
<dbReference type="AlphaFoldDB" id="A0A6L2PNL0"/>
<feature type="signal peptide" evidence="6">
    <location>
        <begin position="1"/>
        <end position="20"/>
    </location>
</feature>
<evidence type="ECO:0000313" key="9">
    <source>
        <dbReference type="Proteomes" id="UP000502823"/>
    </source>
</evidence>
<accession>A0A6L2PNL0</accession>
<gene>
    <name evidence="8" type="ORF">Cfor_08166</name>
</gene>
<reference evidence="9" key="1">
    <citation type="submission" date="2020-01" db="EMBL/GenBank/DDBJ databases">
        <title>Draft genome sequence of the Termite Coptotermes fromosanus.</title>
        <authorList>
            <person name="Itakura S."/>
            <person name="Yosikawa Y."/>
            <person name="Umezawa K."/>
        </authorList>
    </citation>
    <scope>NUCLEOTIDE SEQUENCE [LARGE SCALE GENOMIC DNA]</scope>
</reference>
<evidence type="ECO:0000259" key="7">
    <source>
        <dbReference type="SMART" id="SM00039"/>
    </source>
</evidence>
<feature type="non-terminal residue" evidence="8">
    <location>
        <position position="1"/>
    </location>
</feature>
<evidence type="ECO:0000256" key="4">
    <source>
        <dbReference type="ARBA" id="ARBA00030131"/>
    </source>
</evidence>
<name>A0A6L2PNL0_COPFO</name>
<organism evidence="8 9">
    <name type="scientific">Coptotermes formosanus</name>
    <name type="common">Formosan subterranean termite</name>
    <dbReference type="NCBI Taxonomy" id="36987"/>
    <lineage>
        <taxon>Eukaryota</taxon>
        <taxon>Metazoa</taxon>
        <taxon>Ecdysozoa</taxon>
        <taxon>Arthropoda</taxon>
        <taxon>Hexapoda</taxon>
        <taxon>Insecta</taxon>
        <taxon>Pterygota</taxon>
        <taxon>Neoptera</taxon>
        <taxon>Polyneoptera</taxon>
        <taxon>Dictyoptera</taxon>
        <taxon>Blattodea</taxon>
        <taxon>Blattoidea</taxon>
        <taxon>Termitoidae</taxon>
        <taxon>Rhinotermitidae</taxon>
        <taxon>Coptotermes</taxon>
    </lineage>
</organism>
<dbReference type="PROSITE" id="PS00511">
    <property type="entry name" value="CRF"/>
    <property type="match status" value="1"/>
</dbReference>
<evidence type="ECO:0000256" key="6">
    <source>
        <dbReference type="SAM" id="SignalP"/>
    </source>
</evidence>
<keyword evidence="6" id="KW-0732">Signal</keyword>
<comment type="caution">
    <text evidence="8">The sequence shown here is derived from an EMBL/GenBank/DDBJ whole genome shotgun (WGS) entry which is preliminary data.</text>
</comment>
<dbReference type="InterPro" id="IPR000187">
    <property type="entry name" value="CRF"/>
</dbReference>
<feature type="domain" description="Corticotropin-releasing factor" evidence="7">
    <location>
        <begin position="90"/>
        <end position="133"/>
    </location>
</feature>
<feature type="compositionally biased region" description="Polar residues" evidence="5">
    <location>
        <begin position="173"/>
        <end position="182"/>
    </location>
</feature>
<protein>
    <recommendedName>
        <fullName evidence="4">Diuretic peptide</fullName>
    </recommendedName>
</protein>
<dbReference type="GO" id="GO:0005179">
    <property type="term" value="F:hormone activity"/>
    <property type="evidence" value="ECO:0007669"/>
    <property type="project" value="UniProtKB-KW"/>
</dbReference>
<comment type="subcellular location">
    <subcellularLocation>
        <location evidence="1">Secreted</location>
    </subcellularLocation>
</comment>
<dbReference type="InterPro" id="IPR018446">
    <property type="entry name" value="Corticotropin-releasing_fac_CS"/>
</dbReference>
<dbReference type="InParanoid" id="A0A6L2PNL0"/>
<evidence type="ECO:0000256" key="2">
    <source>
        <dbReference type="ARBA" id="ARBA00022525"/>
    </source>
</evidence>
<dbReference type="EMBL" id="BLKM01011744">
    <property type="protein sequence ID" value="GFG34189.1"/>
    <property type="molecule type" value="Genomic_DNA"/>
</dbReference>
<proteinExistence type="predicted"/>
<dbReference type="Pfam" id="PF00473">
    <property type="entry name" value="CRF"/>
    <property type="match status" value="1"/>
</dbReference>
<keyword evidence="2" id="KW-0964">Secreted</keyword>
<dbReference type="OrthoDB" id="6418774at2759"/>
<evidence type="ECO:0000256" key="3">
    <source>
        <dbReference type="ARBA" id="ARBA00022702"/>
    </source>
</evidence>
<dbReference type="GO" id="GO:0005576">
    <property type="term" value="C:extracellular region"/>
    <property type="evidence" value="ECO:0007669"/>
    <property type="project" value="UniProtKB-SubCell"/>
</dbReference>
<feature type="chain" id="PRO_5026809275" description="Diuretic peptide" evidence="6">
    <location>
        <begin position="21"/>
        <end position="210"/>
    </location>
</feature>
<sequence length="210" mass="23578">VNSMMLAVVQTLLLAALVSCNVAYYEPPLMEALAVPSADHETTSYLLPRLSAKFRPHGDWESAPDPRFYLLTELERESNQAARRVKRTGPGPALSIVNPLDVLRQRLLLEIARRRMRQSQDQIQANREILQTIGKRDVNHSHLHDIEHDDNNDDDNDDVNSEFVIPSIEGKSENMNIESNRSSDPKSVGGFVTDISSIHRALGPTKHPIL</sequence>